<keyword evidence="2" id="KW-0472">Membrane</keyword>
<keyword evidence="2" id="KW-1133">Transmembrane helix</keyword>
<evidence type="ECO:0000256" key="1">
    <source>
        <dbReference type="SAM" id="MobiDB-lite"/>
    </source>
</evidence>
<keyword evidence="2" id="KW-0812">Transmembrane</keyword>
<feature type="transmembrane region" description="Helical" evidence="2">
    <location>
        <begin position="60"/>
        <end position="84"/>
    </location>
</feature>
<reference evidence="3 4" key="1">
    <citation type="submission" date="2016-05" db="EMBL/GenBank/DDBJ databases">
        <title>Genomic and physiological characterization of Planctopirus sp. isolated from fresh water lake.</title>
        <authorList>
            <person name="Subhash Y."/>
            <person name="Ramana C."/>
        </authorList>
    </citation>
    <scope>NUCLEOTIDE SEQUENCE [LARGE SCALE GENOMIC DNA]</scope>
    <source>
        <strain evidence="3 4">JC280</strain>
    </source>
</reference>
<dbReference type="PANTHER" id="PTHR31970:SF9">
    <property type="entry name" value="MOLYBDATE TRANSPORTER 2"/>
    <property type="match status" value="1"/>
</dbReference>
<evidence type="ECO:0000313" key="3">
    <source>
        <dbReference type="EMBL" id="ODA31955.1"/>
    </source>
</evidence>
<sequence length="440" mass="46927">MWTMEPLAKTAPSRRTWWQLVPQTLRHARFNRHEIAGSLGDLGTFLPLLVGMSAQNGLNFASALFFAGLFNIVTGLTFSIPMAVQPMKAIAAVALTEGLTTPQILAAGATVSLMILVLGLSGGINWLNRIVPRSVVRGLQLALGLTLLMKGMQMVSATRQWWGLDSYLTGLCCAVIVLLLFFSRRIPAALLLFGIGMLITVIHQPAIWQSLGWGLTFPAWSPIAFHDFVTAFPKAALPQIPLTTLNSVIAVCALSVDLFPTRAADPRKVSISVGMMNLVACWFGGMPMCHGAGGLAGQYRFGARTNGSILFLGAVKIVLAITLGASLMAICQSFPQSVLGVMLAFSGMELALVCRDQTSRSDAFTMLLTTGACLGLNNIAIGFVLGLAMAYCLKLGWFRLEDRGEDVHSTVTPLPTTDTSGSTPDSSDSATVNHAAGIQR</sequence>
<dbReference type="InterPro" id="IPR031563">
    <property type="entry name" value="MOT1/MOT2"/>
</dbReference>
<dbReference type="RefSeq" id="WP_068847730.1">
    <property type="nucleotide sequence ID" value="NZ_LYDR01000072.1"/>
</dbReference>
<feature type="compositionally biased region" description="Low complexity" evidence="1">
    <location>
        <begin position="412"/>
        <end position="429"/>
    </location>
</feature>
<protein>
    <submittedName>
        <fullName evidence="3">Sulfate transporter</fullName>
    </submittedName>
</protein>
<proteinExistence type="predicted"/>
<dbReference type="OrthoDB" id="7361398at2"/>
<dbReference type="STRING" id="1841610.A6X21_22050"/>
<feature type="region of interest" description="Disordered" evidence="1">
    <location>
        <begin position="409"/>
        <end position="440"/>
    </location>
</feature>
<dbReference type="GO" id="GO:0015098">
    <property type="term" value="F:molybdate ion transmembrane transporter activity"/>
    <property type="evidence" value="ECO:0007669"/>
    <property type="project" value="InterPro"/>
</dbReference>
<feature type="transmembrane region" description="Helical" evidence="2">
    <location>
        <begin position="366"/>
        <end position="391"/>
    </location>
</feature>
<dbReference type="AlphaFoldDB" id="A0A1C3EFE0"/>
<evidence type="ECO:0000256" key="2">
    <source>
        <dbReference type="SAM" id="Phobius"/>
    </source>
</evidence>
<comment type="caution">
    <text evidence="3">The sequence shown here is derived from an EMBL/GenBank/DDBJ whole genome shotgun (WGS) entry which is preliminary data.</text>
</comment>
<dbReference type="EMBL" id="LYDR01000072">
    <property type="protein sequence ID" value="ODA31955.1"/>
    <property type="molecule type" value="Genomic_DNA"/>
</dbReference>
<name>A0A1C3EFE0_9PLAN</name>
<feature type="transmembrane region" description="Helical" evidence="2">
    <location>
        <begin position="189"/>
        <end position="208"/>
    </location>
</feature>
<dbReference type="PANTHER" id="PTHR31970">
    <property type="match status" value="1"/>
</dbReference>
<evidence type="ECO:0000313" key="4">
    <source>
        <dbReference type="Proteomes" id="UP000094828"/>
    </source>
</evidence>
<gene>
    <name evidence="3" type="ORF">A6X21_22050</name>
</gene>
<dbReference type="Pfam" id="PF16983">
    <property type="entry name" value="MFS_MOT1"/>
    <property type="match status" value="2"/>
</dbReference>
<feature type="transmembrane region" description="Helical" evidence="2">
    <location>
        <begin position="336"/>
        <end position="354"/>
    </location>
</feature>
<feature type="transmembrane region" description="Helical" evidence="2">
    <location>
        <begin position="309"/>
        <end position="330"/>
    </location>
</feature>
<keyword evidence="4" id="KW-1185">Reference proteome</keyword>
<dbReference type="Proteomes" id="UP000094828">
    <property type="component" value="Unassembled WGS sequence"/>
</dbReference>
<feature type="transmembrane region" description="Helical" evidence="2">
    <location>
        <begin position="161"/>
        <end position="182"/>
    </location>
</feature>
<feature type="transmembrane region" description="Helical" evidence="2">
    <location>
        <begin position="275"/>
        <end position="297"/>
    </location>
</feature>
<organism evidence="3 4">
    <name type="scientific">Planctopirus hydrillae</name>
    <dbReference type="NCBI Taxonomy" id="1841610"/>
    <lineage>
        <taxon>Bacteria</taxon>
        <taxon>Pseudomonadati</taxon>
        <taxon>Planctomycetota</taxon>
        <taxon>Planctomycetia</taxon>
        <taxon>Planctomycetales</taxon>
        <taxon>Planctomycetaceae</taxon>
        <taxon>Planctopirus</taxon>
    </lineage>
</organism>
<accession>A0A1C3EFE0</accession>
<feature type="transmembrane region" description="Helical" evidence="2">
    <location>
        <begin position="104"/>
        <end position="127"/>
    </location>
</feature>
<feature type="transmembrane region" description="Helical" evidence="2">
    <location>
        <begin position="139"/>
        <end position="155"/>
    </location>
</feature>